<evidence type="ECO:0008006" key="3">
    <source>
        <dbReference type="Google" id="ProtNLM"/>
    </source>
</evidence>
<organism evidence="1 2">
    <name type="scientific">Microvirga brassicacearum</name>
    <dbReference type="NCBI Taxonomy" id="2580413"/>
    <lineage>
        <taxon>Bacteria</taxon>
        <taxon>Pseudomonadati</taxon>
        <taxon>Pseudomonadota</taxon>
        <taxon>Alphaproteobacteria</taxon>
        <taxon>Hyphomicrobiales</taxon>
        <taxon>Methylobacteriaceae</taxon>
        <taxon>Microvirga</taxon>
    </lineage>
</organism>
<proteinExistence type="predicted"/>
<evidence type="ECO:0000313" key="2">
    <source>
        <dbReference type="Proteomes" id="UP000325684"/>
    </source>
</evidence>
<name>A0A5N3PEG2_9HYPH</name>
<sequence length="152" mass="15838">MMAQVAAPGLTQVTDPFSTIEQAVRNATGGNDPAALRDAAVAAVRAALTGNPAQAQEARERAAQALARAQNIPIEQARSQVQLYEQQYRQRMDQVRQQATQAADVAAEAVSRGALFGSIALILGALAAWFGGRAGAGKPALTSGALRASDRR</sequence>
<protein>
    <recommendedName>
        <fullName evidence="3">PhnA-like protein</fullName>
    </recommendedName>
</protein>
<dbReference type="EMBL" id="VCMV01000009">
    <property type="protein sequence ID" value="KAB0268035.1"/>
    <property type="molecule type" value="Genomic_DNA"/>
</dbReference>
<keyword evidence="2" id="KW-1185">Reference proteome</keyword>
<gene>
    <name evidence="1" type="ORF">FEZ63_06615</name>
</gene>
<dbReference type="OrthoDB" id="7276301at2"/>
<dbReference type="Proteomes" id="UP000325684">
    <property type="component" value="Unassembled WGS sequence"/>
</dbReference>
<dbReference type="AlphaFoldDB" id="A0A5N3PEG2"/>
<evidence type="ECO:0000313" key="1">
    <source>
        <dbReference type="EMBL" id="KAB0268035.1"/>
    </source>
</evidence>
<reference evidence="1 2" key="1">
    <citation type="journal article" date="2019" name="Microorganisms">
        <title>Genome Insights into the Novel Species Microvirga brassicacearum, a Rapeseed Endophyte with Biotechnological Potential.</title>
        <authorList>
            <person name="Jimenez-Gomez A."/>
            <person name="Saati-Santamaria Z."/>
            <person name="Igual J.M."/>
            <person name="Rivas R."/>
            <person name="Mateos P.F."/>
            <person name="Garcia-Fraile P."/>
        </authorList>
    </citation>
    <scope>NUCLEOTIDE SEQUENCE [LARGE SCALE GENOMIC DNA]</scope>
    <source>
        <strain evidence="1 2">CDVBN77</strain>
    </source>
</reference>
<accession>A0A5N3PEG2</accession>
<dbReference type="RefSeq" id="WP_150942849.1">
    <property type="nucleotide sequence ID" value="NZ_VCMV01000009.1"/>
</dbReference>
<comment type="caution">
    <text evidence="1">The sequence shown here is derived from an EMBL/GenBank/DDBJ whole genome shotgun (WGS) entry which is preliminary data.</text>
</comment>